<evidence type="ECO:0000313" key="2">
    <source>
        <dbReference type="EMBL" id="HAE4191523.1"/>
    </source>
</evidence>
<accession>A0A730WFE8</accession>
<evidence type="ECO:0008006" key="3">
    <source>
        <dbReference type="Google" id="ProtNLM"/>
    </source>
</evidence>
<protein>
    <recommendedName>
        <fullName evidence="3">RHS repeat protein</fullName>
    </recommendedName>
</protein>
<comment type="caution">
    <text evidence="2">The sequence shown here is derived from an EMBL/GenBank/DDBJ whole genome shotgun (WGS) entry which is preliminary data.</text>
</comment>
<gene>
    <name evidence="2" type="ORF">GND90_004604</name>
</gene>
<reference evidence="2" key="2">
    <citation type="submission" date="2018-07" db="EMBL/GenBank/DDBJ databases">
        <authorList>
            <consortium name="NCBI Pathogen Detection Project"/>
        </authorList>
    </citation>
    <scope>NUCLEOTIDE SEQUENCE</scope>
    <source>
        <strain evidence="2">23-88</strain>
    </source>
</reference>
<evidence type="ECO:0000256" key="1">
    <source>
        <dbReference type="SAM" id="MobiDB-lite"/>
    </source>
</evidence>
<proteinExistence type="predicted"/>
<sequence length="74" mass="8369">MSQPEKPEVTWYGWDGDRLVTAQTEQSRIQTIYEPGGFTPLVRVETGTEALATTRPQAHRRPHVQSSVMTLTSR</sequence>
<feature type="region of interest" description="Disordered" evidence="1">
    <location>
        <begin position="54"/>
        <end position="74"/>
    </location>
</feature>
<dbReference type="AlphaFoldDB" id="A0A730WFE8"/>
<dbReference type="EMBL" id="DAARWD010000052">
    <property type="protein sequence ID" value="HAE4191523.1"/>
    <property type="molecule type" value="Genomic_DNA"/>
</dbReference>
<feature type="compositionally biased region" description="Polar residues" evidence="1">
    <location>
        <begin position="64"/>
        <end position="74"/>
    </location>
</feature>
<organism evidence="2">
    <name type="scientific">Salmonella enterica subsp. houtenae serovar 1,40:z4,z32:-</name>
    <dbReference type="NCBI Taxonomy" id="1967604"/>
    <lineage>
        <taxon>Bacteria</taxon>
        <taxon>Pseudomonadati</taxon>
        <taxon>Pseudomonadota</taxon>
        <taxon>Gammaproteobacteria</taxon>
        <taxon>Enterobacterales</taxon>
        <taxon>Enterobacteriaceae</taxon>
        <taxon>Salmonella</taxon>
    </lineage>
</organism>
<name>A0A730WFE8_SALHO</name>
<reference evidence="2" key="1">
    <citation type="journal article" date="2018" name="Genome Biol.">
        <title>SKESA: strategic k-mer extension for scrupulous assemblies.</title>
        <authorList>
            <person name="Souvorov A."/>
            <person name="Agarwala R."/>
            <person name="Lipman D.J."/>
        </authorList>
    </citation>
    <scope>NUCLEOTIDE SEQUENCE</scope>
    <source>
        <strain evidence="2">23-88</strain>
    </source>
</reference>